<comment type="caution">
    <text evidence="1">The sequence shown here is derived from an EMBL/GenBank/DDBJ whole genome shotgun (WGS) entry which is preliminary data.</text>
</comment>
<accession>A0ABW8I3T7</accession>
<dbReference type="PANTHER" id="PTHR17985">
    <property type="entry name" value="SER/THR-RICH PROTEIN T10 IN DGCR REGION"/>
    <property type="match status" value="1"/>
</dbReference>
<protein>
    <submittedName>
        <fullName evidence="1">NRDE family protein</fullName>
    </submittedName>
</protein>
<organism evidence="1 2">
    <name type="scientific">Bacillus lumedeiriae</name>
    <dbReference type="NCBI Taxonomy" id="3058829"/>
    <lineage>
        <taxon>Bacteria</taxon>
        <taxon>Bacillati</taxon>
        <taxon>Bacillota</taxon>
        <taxon>Bacilli</taxon>
        <taxon>Bacillales</taxon>
        <taxon>Bacillaceae</taxon>
        <taxon>Bacillus</taxon>
    </lineage>
</organism>
<name>A0ABW8I3T7_9BACI</name>
<evidence type="ECO:0000313" key="1">
    <source>
        <dbReference type="EMBL" id="MFK2824111.1"/>
    </source>
</evidence>
<evidence type="ECO:0000313" key="2">
    <source>
        <dbReference type="Proteomes" id="UP001619911"/>
    </source>
</evidence>
<gene>
    <name evidence="1" type="ORF">QYG89_00180</name>
</gene>
<keyword evidence="2" id="KW-1185">Reference proteome</keyword>
<proteinExistence type="predicted"/>
<dbReference type="InterPro" id="IPR008551">
    <property type="entry name" value="TANGO2"/>
</dbReference>
<dbReference type="EMBL" id="JAUIYO010000001">
    <property type="protein sequence ID" value="MFK2824111.1"/>
    <property type="molecule type" value="Genomic_DNA"/>
</dbReference>
<dbReference type="Pfam" id="PF05742">
    <property type="entry name" value="TANGO2"/>
    <property type="match status" value="1"/>
</dbReference>
<dbReference type="RefSeq" id="WP_404313615.1">
    <property type="nucleotide sequence ID" value="NZ_JAUIYO010000001.1"/>
</dbReference>
<dbReference type="PANTHER" id="PTHR17985:SF8">
    <property type="entry name" value="TRANSPORT AND GOLGI ORGANIZATION PROTEIN 2 HOMOLOG"/>
    <property type="match status" value="1"/>
</dbReference>
<dbReference type="Proteomes" id="UP001619911">
    <property type="component" value="Unassembled WGS sequence"/>
</dbReference>
<reference evidence="1 2" key="1">
    <citation type="submission" date="2023-07" db="EMBL/GenBank/DDBJ databases">
        <title>Bacillus lucianemedeirus sp. nov, a new species isolated from an immunobiological production facility.</title>
        <authorList>
            <person name="Costa L.V."/>
            <person name="Miranda R.V.S.L."/>
            <person name="Brandao M.L.L."/>
            <person name="Reis C.M.F."/>
            <person name="Frazao A.M."/>
            <person name="Cruz F.V."/>
            <person name="Baio P.V.P."/>
            <person name="Veras J.F.C."/>
            <person name="Ramos J.N."/>
            <person name="Vieira V."/>
        </authorList>
    </citation>
    <scope>NUCLEOTIDE SEQUENCE [LARGE SCALE GENOMIC DNA]</scope>
    <source>
        <strain evidence="1 2">B190/17</strain>
    </source>
</reference>
<sequence>MCLINFRFQQHETYKLVIAANRDEFFSRPTQKAHYWEDAPHILAGRDLEKMGTWLGVTKTGRFAALTNVRDPSEKTEGKRSRGEIVRAFLTGTHSPEAFMSELQKQRDEYPGFNLLAGTADELWHYNNRKDELQAVAPGTHSLSNASLNTLWPKMEKGKNRLDKCLDDAPADPADCLFTFLQDTDRAPDEELPNTGVSLEWERKLSPIFISGDDYGTRSSSVLLIDQMNHVYFAERTYLQGSLAAEETFHFVTESI</sequence>